<name>A0A7V7NR43_9VIBR</name>
<dbReference type="EMBL" id="VZPX01000048">
    <property type="protein sequence ID" value="KAB0476475.1"/>
    <property type="molecule type" value="Genomic_DNA"/>
</dbReference>
<dbReference type="GeneID" id="77341635"/>
<evidence type="ECO:0000313" key="1">
    <source>
        <dbReference type="EMBL" id="KAB0476475.1"/>
    </source>
</evidence>
<evidence type="ECO:0000313" key="2">
    <source>
        <dbReference type="Proteomes" id="UP000423756"/>
    </source>
</evidence>
<dbReference type="AlphaFoldDB" id="A0A7V7NR43"/>
<organism evidence="1 2">
    <name type="scientific">Vibrio chagasii</name>
    <dbReference type="NCBI Taxonomy" id="170679"/>
    <lineage>
        <taxon>Bacteria</taxon>
        <taxon>Pseudomonadati</taxon>
        <taxon>Pseudomonadota</taxon>
        <taxon>Gammaproteobacteria</taxon>
        <taxon>Vibrionales</taxon>
        <taxon>Vibrionaceae</taxon>
        <taxon>Vibrio</taxon>
    </lineage>
</organism>
<proteinExistence type="predicted"/>
<dbReference type="RefSeq" id="WP_137408548.1">
    <property type="nucleotide sequence ID" value="NZ_AP025465.1"/>
</dbReference>
<protein>
    <submittedName>
        <fullName evidence="1">Uncharacterized protein</fullName>
    </submittedName>
</protein>
<reference evidence="1 2" key="1">
    <citation type="submission" date="2019-09" db="EMBL/GenBank/DDBJ databases">
        <title>Draft genome sequences of 48 bacterial type strains from the CCUG.</title>
        <authorList>
            <person name="Tunovic T."/>
            <person name="Pineiro-Iglesias B."/>
            <person name="Unosson C."/>
            <person name="Inganas E."/>
            <person name="Ohlen M."/>
            <person name="Cardew S."/>
            <person name="Jensie-Markopoulos S."/>
            <person name="Salva-Serra F."/>
            <person name="Jaen-Luchoro D."/>
            <person name="Karlsson R."/>
            <person name="Svensson-Stadler L."/>
            <person name="Chun J."/>
            <person name="Moore E."/>
        </authorList>
    </citation>
    <scope>NUCLEOTIDE SEQUENCE [LARGE SCALE GENOMIC DNA]</scope>
    <source>
        <strain evidence="1 2">CCUG 48643</strain>
    </source>
</reference>
<accession>A0A7V7NR43</accession>
<gene>
    <name evidence="1" type="ORF">F7Q91_19200</name>
</gene>
<dbReference type="Proteomes" id="UP000423756">
    <property type="component" value="Unassembled WGS sequence"/>
</dbReference>
<comment type="caution">
    <text evidence="1">The sequence shown here is derived from an EMBL/GenBank/DDBJ whole genome shotgun (WGS) entry which is preliminary data.</text>
</comment>
<sequence length="298" mass="34132">MTSDQLLEKALYSSASIHQPHSLKAYLAANYLNAYFAKSDNVWLKTSELIDQTEIEVLGEYSATVLAPKFTDFRIHRILESGVYPAAYVALMQWHENKGFQDIFSHYVSQASQISEYLSHNVTILLALNRVYRELEPSQIPAFLNRFTEFVTSTRSGGDRSTDTSEVVELDKVLQACLKQFGFFGHNLITLTWILRCKEELSKEQYDSMLSNLYRQAKSPLEDPDDELDQAILAQCQSSDSSDEFYDNVHRLVFGYTSNLHQITLADALCFLHEQFPAHTAELKCVAEYQCRLLERLI</sequence>